<organism evidence="5 6">
    <name type="scientific">Bythopirellula polymerisocia</name>
    <dbReference type="NCBI Taxonomy" id="2528003"/>
    <lineage>
        <taxon>Bacteria</taxon>
        <taxon>Pseudomonadati</taxon>
        <taxon>Planctomycetota</taxon>
        <taxon>Planctomycetia</taxon>
        <taxon>Pirellulales</taxon>
        <taxon>Lacipirellulaceae</taxon>
        <taxon>Bythopirellula</taxon>
    </lineage>
</organism>
<dbReference type="InterPro" id="IPR051262">
    <property type="entry name" value="SMP-30/CGR1_Lactonase"/>
</dbReference>
<dbReference type="PANTHER" id="PTHR47572:SF4">
    <property type="entry name" value="LACTONASE DRP35"/>
    <property type="match status" value="1"/>
</dbReference>
<dbReference type="AlphaFoldDB" id="A0A5C6CY11"/>
<feature type="binding site" evidence="3">
    <location>
        <position position="104"/>
    </location>
    <ligand>
        <name>substrate</name>
    </ligand>
</feature>
<comment type="caution">
    <text evidence="5">The sequence shown here is derived from an EMBL/GenBank/DDBJ whole genome shotgun (WGS) entry which is preliminary data.</text>
</comment>
<dbReference type="SUPFAM" id="SSF63829">
    <property type="entry name" value="Calcium-dependent phosphotriesterase"/>
    <property type="match status" value="1"/>
</dbReference>
<dbReference type="InterPro" id="IPR013658">
    <property type="entry name" value="SGL"/>
</dbReference>
<dbReference type="GO" id="GO:0046872">
    <property type="term" value="F:metal ion binding"/>
    <property type="evidence" value="ECO:0007669"/>
    <property type="project" value="UniProtKB-KW"/>
</dbReference>
<gene>
    <name evidence="5" type="primary">vgb</name>
    <name evidence="5" type="ORF">Pla144_17270</name>
</gene>
<dbReference type="InterPro" id="IPR011042">
    <property type="entry name" value="6-blade_b-propeller_TolB-like"/>
</dbReference>
<sequence length="288" mass="30804">MSEIPLSSFRTFADGLDHPEGVSRGPNGLVYAGGEAGQVYKVHSDGTVDTIATTGGFLLGLCLDAESNVFACDIKHKAVFRISPTGEVEVYSNGTTDRKMVTPNYPVFDSQGNLFVADSGNWHKKDGCIYRIRPGGPTEIASYEFAEFPNGLAISPDASEMYVALSNVPSVAKAKILPDGKLATPELVVEMPGIIPDGLAFDAEGSLYIACYTPDIIYRHSSNGELTVFAEDWESTTISSPTNVTFVGEQLKTMVVASLSRWHLACANVEVAGCPLHYPTIGRIKGTA</sequence>
<dbReference type="OrthoDB" id="272794at2"/>
<keyword evidence="3" id="KW-0862">Zinc</keyword>
<evidence type="ECO:0000313" key="5">
    <source>
        <dbReference type="EMBL" id="TWU28437.1"/>
    </source>
</evidence>
<dbReference type="Proteomes" id="UP000318437">
    <property type="component" value="Unassembled WGS sequence"/>
</dbReference>
<dbReference type="GO" id="GO:0016787">
    <property type="term" value="F:hydrolase activity"/>
    <property type="evidence" value="ECO:0007669"/>
    <property type="project" value="UniProtKB-KW"/>
</dbReference>
<evidence type="ECO:0000259" key="4">
    <source>
        <dbReference type="Pfam" id="PF08450"/>
    </source>
</evidence>
<feature type="binding site" evidence="3">
    <location>
        <position position="150"/>
    </location>
    <ligand>
        <name>a divalent metal cation</name>
        <dbReference type="ChEBI" id="CHEBI:60240"/>
    </ligand>
</feature>
<dbReference type="Pfam" id="PF08450">
    <property type="entry name" value="SGL"/>
    <property type="match status" value="1"/>
</dbReference>
<dbReference type="PANTHER" id="PTHR47572">
    <property type="entry name" value="LIPOPROTEIN-RELATED"/>
    <property type="match status" value="1"/>
</dbReference>
<dbReference type="PRINTS" id="PR01790">
    <property type="entry name" value="SMP30FAMILY"/>
</dbReference>
<keyword evidence="3" id="KW-0479">Metal-binding</keyword>
<evidence type="ECO:0000256" key="1">
    <source>
        <dbReference type="ARBA" id="ARBA00022801"/>
    </source>
</evidence>
<keyword evidence="1" id="KW-0378">Hydrolase</keyword>
<keyword evidence="6" id="KW-1185">Reference proteome</keyword>
<proteinExistence type="predicted"/>
<accession>A0A5C6CY11</accession>
<comment type="cofactor">
    <cofactor evidence="3">
        <name>Zn(2+)</name>
        <dbReference type="ChEBI" id="CHEBI:29105"/>
    </cofactor>
    <text evidence="3">Binds 1 divalent metal cation per subunit.</text>
</comment>
<feature type="domain" description="SMP-30/Gluconolactonase/LRE-like region" evidence="4">
    <location>
        <begin position="36"/>
        <end position="259"/>
    </location>
</feature>
<dbReference type="EMBL" id="SJPS01000002">
    <property type="protein sequence ID" value="TWU28437.1"/>
    <property type="molecule type" value="Genomic_DNA"/>
</dbReference>
<name>A0A5C6CY11_9BACT</name>
<protein>
    <submittedName>
        <fullName evidence="5">Virginiamycin B lyase</fullName>
    </submittedName>
</protein>
<dbReference type="GO" id="GO:0016829">
    <property type="term" value="F:lyase activity"/>
    <property type="evidence" value="ECO:0007669"/>
    <property type="project" value="UniProtKB-KW"/>
</dbReference>
<reference evidence="5 6" key="1">
    <citation type="submission" date="2019-02" db="EMBL/GenBank/DDBJ databases">
        <title>Deep-cultivation of Planctomycetes and their phenomic and genomic characterization uncovers novel biology.</title>
        <authorList>
            <person name="Wiegand S."/>
            <person name="Jogler M."/>
            <person name="Boedeker C."/>
            <person name="Pinto D."/>
            <person name="Vollmers J."/>
            <person name="Rivas-Marin E."/>
            <person name="Kohn T."/>
            <person name="Peeters S.H."/>
            <person name="Heuer A."/>
            <person name="Rast P."/>
            <person name="Oberbeckmann S."/>
            <person name="Bunk B."/>
            <person name="Jeske O."/>
            <person name="Meyerdierks A."/>
            <person name="Storesund J.E."/>
            <person name="Kallscheuer N."/>
            <person name="Luecker S."/>
            <person name="Lage O.M."/>
            <person name="Pohl T."/>
            <person name="Merkel B.J."/>
            <person name="Hornburger P."/>
            <person name="Mueller R.-W."/>
            <person name="Bruemmer F."/>
            <person name="Labrenz M."/>
            <person name="Spormann A.M."/>
            <person name="Op Den Camp H."/>
            <person name="Overmann J."/>
            <person name="Amann R."/>
            <person name="Jetten M.S.M."/>
            <person name="Mascher T."/>
            <person name="Medema M.H."/>
            <person name="Devos D.P."/>
            <person name="Kaster A.-K."/>
            <person name="Ovreas L."/>
            <person name="Rohde M."/>
            <person name="Galperin M.Y."/>
            <person name="Jogler C."/>
        </authorList>
    </citation>
    <scope>NUCLEOTIDE SEQUENCE [LARGE SCALE GENOMIC DNA]</scope>
    <source>
        <strain evidence="5 6">Pla144</strain>
    </source>
</reference>
<feature type="active site" description="Proton donor/acceptor" evidence="2">
    <location>
        <position position="197"/>
    </location>
</feature>
<dbReference type="RefSeq" id="WP_146449903.1">
    <property type="nucleotide sequence ID" value="NZ_SJPS01000002.1"/>
</dbReference>
<evidence type="ECO:0000313" key="6">
    <source>
        <dbReference type="Proteomes" id="UP000318437"/>
    </source>
</evidence>
<dbReference type="Gene3D" id="2.120.10.30">
    <property type="entry name" value="TolB, C-terminal domain"/>
    <property type="match status" value="1"/>
</dbReference>
<evidence type="ECO:0000256" key="2">
    <source>
        <dbReference type="PIRSR" id="PIRSR605511-1"/>
    </source>
</evidence>
<keyword evidence="5" id="KW-0456">Lyase</keyword>
<dbReference type="InterPro" id="IPR005511">
    <property type="entry name" value="SMP-30"/>
</dbReference>
<evidence type="ECO:0000256" key="3">
    <source>
        <dbReference type="PIRSR" id="PIRSR605511-2"/>
    </source>
</evidence>
<feature type="binding site" evidence="3">
    <location>
        <position position="197"/>
    </location>
    <ligand>
        <name>a divalent metal cation</name>
        <dbReference type="ChEBI" id="CHEBI:60240"/>
    </ligand>
</feature>